<keyword evidence="4" id="KW-1185">Reference proteome</keyword>
<dbReference type="SUPFAM" id="SSF56317">
    <property type="entry name" value="Carbon-nitrogen hydrolase"/>
    <property type="match status" value="1"/>
</dbReference>
<dbReference type="RefSeq" id="WP_118335031.1">
    <property type="nucleotide sequence ID" value="NZ_AP025567.1"/>
</dbReference>
<dbReference type="PANTHER" id="PTHR43674">
    <property type="entry name" value="NITRILASE C965.09-RELATED"/>
    <property type="match status" value="1"/>
</dbReference>
<dbReference type="PANTHER" id="PTHR43674:SF2">
    <property type="entry name" value="BETA-UREIDOPROPIONASE"/>
    <property type="match status" value="1"/>
</dbReference>
<name>A0A415E3Z4_9FIRM</name>
<evidence type="ECO:0000256" key="1">
    <source>
        <dbReference type="ARBA" id="ARBA00022801"/>
    </source>
</evidence>
<accession>A0A415E3Z4</accession>
<dbReference type="EMBL" id="QRMS01000002">
    <property type="protein sequence ID" value="RHJ88377.1"/>
    <property type="molecule type" value="Genomic_DNA"/>
</dbReference>
<dbReference type="Gene3D" id="3.60.110.10">
    <property type="entry name" value="Carbon-nitrogen hydrolase"/>
    <property type="match status" value="1"/>
</dbReference>
<dbReference type="Proteomes" id="UP000284841">
    <property type="component" value="Unassembled WGS sequence"/>
</dbReference>
<evidence type="ECO:0000313" key="4">
    <source>
        <dbReference type="Proteomes" id="UP000284841"/>
    </source>
</evidence>
<comment type="caution">
    <text evidence="3">The sequence shown here is derived from an EMBL/GenBank/DDBJ whole genome shotgun (WGS) entry which is preliminary data.</text>
</comment>
<feature type="domain" description="CN hydrolase" evidence="2">
    <location>
        <begin position="32"/>
        <end position="158"/>
    </location>
</feature>
<organism evidence="3 4">
    <name type="scientific">Emergencia timonensis</name>
    <dbReference type="NCBI Taxonomy" id="1776384"/>
    <lineage>
        <taxon>Bacteria</taxon>
        <taxon>Bacillati</taxon>
        <taxon>Bacillota</taxon>
        <taxon>Clostridia</taxon>
        <taxon>Peptostreptococcales</taxon>
        <taxon>Anaerovoracaceae</taxon>
        <taxon>Emergencia</taxon>
    </lineage>
</organism>
<gene>
    <name evidence="3" type="ORF">DW099_08205</name>
</gene>
<dbReference type="InterPro" id="IPR036526">
    <property type="entry name" value="C-N_Hydrolase_sf"/>
</dbReference>
<dbReference type="CDD" id="cd07197">
    <property type="entry name" value="nitrilase"/>
    <property type="match status" value="1"/>
</dbReference>
<keyword evidence="1 3" id="KW-0378">Hydrolase</keyword>
<dbReference type="InterPro" id="IPR003010">
    <property type="entry name" value="C-N_Hydrolase"/>
</dbReference>
<evidence type="ECO:0000313" key="3">
    <source>
        <dbReference type="EMBL" id="RHJ88377.1"/>
    </source>
</evidence>
<protein>
    <submittedName>
        <fullName evidence="3">Carbon-nitrogen hydrolase family protein</fullName>
    </submittedName>
</protein>
<dbReference type="InterPro" id="IPR050345">
    <property type="entry name" value="Aliph_Amidase/BUP"/>
</dbReference>
<dbReference type="AlphaFoldDB" id="A0A415E3Z4"/>
<proteinExistence type="predicted"/>
<dbReference type="GO" id="GO:0016811">
    <property type="term" value="F:hydrolase activity, acting on carbon-nitrogen (but not peptide) bonds, in linear amides"/>
    <property type="evidence" value="ECO:0007669"/>
    <property type="project" value="TreeGrafter"/>
</dbReference>
<reference evidence="3 4" key="1">
    <citation type="submission" date="2018-08" db="EMBL/GenBank/DDBJ databases">
        <title>A genome reference for cultivated species of the human gut microbiota.</title>
        <authorList>
            <person name="Zou Y."/>
            <person name="Xue W."/>
            <person name="Luo G."/>
        </authorList>
    </citation>
    <scope>NUCLEOTIDE SEQUENCE [LARGE SCALE GENOMIC DNA]</scope>
    <source>
        <strain evidence="3 4">AM07-24</strain>
    </source>
</reference>
<sequence>MRIFTLELNNDIKGIAQRKIYIEDLIAKLDRPDFVVLPELAVCSYMASQKIWQYADDCGKDTSSWATALAGKYHTYIGVGYLDKENGDYYNRYMIVGPDGLYGTVTKSEGESAVFKRGWFHPIIKTPFGNVGVAICYDAKRKHFYEKVKNTELSLILFPHGCPANPKKPDKERKSNDYFCRKYADAFAVPVVYVNSKGKLEYMPGKMGAMMARAGFAMNGMSKIYADGAVTIDTGIPEAVGIEINIVPQNLKKEIHFYENDLVKGNYLFRKFILKPDIQNGIRLYEENR</sequence>
<evidence type="ECO:0000259" key="2">
    <source>
        <dbReference type="Pfam" id="PF00795"/>
    </source>
</evidence>
<dbReference type="OrthoDB" id="9811121at2"/>
<dbReference type="Pfam" id="PF00795">
    <property type="entry name" value="CN_hydrolase"/>
    <property type="match status" value="1"/>
</dbReference>
<dbReference type="STRING" id="1776384.GCA_900086585_03987"/>